<dbReference type="EMBL" id="FWYC01000025">
    <property type="protein sequence ID" value="SMD25199.1"/>
    <property type="molecule type" value="Genomic_DNA"/>
</dbReference>
<keyword evidence="3" id="KW-1185">Reference proteome</keyword>
<keyword evidence="1" id="KW-1133">Transmembrane helix</keyword>
<feature type="transmembrane region" description="Helical" evidence="1">
    <location>
        <begin position="44"/>
        <end position="63"/>
    </location>
</feature>
<keyword evidence="1" id="KW-0472">Membrane</keyword>
<evidence type="ECO:0000313" key="2">
    <source>
        <dbReference type="EMBL" id="SMD25199.1"/>
    </source>
</evidence>
<proteinExistence type="predicted"/>
<feature type="transmembrane region" description="Helical" evidence="1">
    <location>
        <begin position="6"/>
        <end position="32"/>
    </location>
</feature>
<sequence length="71" mass="7320">MVGSPVITWLLGGYAVFVASMAGTACFVALFGDDRTRRDSGFKVLKLVWISVAGAGGVMMLALKLGGLGLV</sequence>
<evidence type="ECO:0000256" key="1">
    <source>
        <dbReference type="SAM" id="Phobius"/>
    </source>
</evidence>
<keyword evidence="1" id="KW-0812">Transmembrane</keyword>
<evidence type="ECO:0000313" key="3">
    <source>
        <dbReference type="Proteomes" id="UP000192840"/>
    </source>
</evidence>
<gene>
    <name evidence="2" type="ORF">SAMN05660733_08038</name>
</gene>
<name>A0A1W2FTB1_9PSEU</name>
<reference evidence="3" key="1">
    <citation type="submission" date="2017-04" db="EMBL/GenBank/DDBJ databases">
        <authorList>
            <person name="Varghese N."/>
            <person name="Submissions S."/>
        </authorList>
    </citation>
    <scope>NUCLEOTIDE SEQUENCE [LARGE SCALE GENOMIC DNA]</scope>
    <source>
        <strain evidence="3">DSM 44073</strain>
    </source>
</reference>
<protein>
    <submittedName>
        <fullName evidence="2">Uncharacterized protein</fullName>
    </submittedName>
</protein>
<dbReference type="Proteomes" id="UP000192840">
    <property type="component" value="Unassembled WGS sequence"/>
</dbReference>
<accession>A0A1W2FTB1</accession>
<dbReference type="AlphaFoldDB" id="A0A1W2FTB1"/>
<organism evidence="2 3">
    <name type="scientific">Lentzea albidocapillata</name>
    <dbReference type="NCBI Taxonomy" id="40571"/>
    <lineage>
        <taxon>Bacteria</taxon>
        <taxon>Bacillati</taxon>
        <taxon>Actinomycetota</taxon>
        <taxon>Actinomycetes</taxon>
        <taxon>Pseudonocardiales</taxon>
        <taxon>Pseudonocardiaceae</taxon>
        <taxon>Lentzea</taxon>
    </lineage>
</organism>